<gene>
    <name evidence="1" type="ORF">CLUMA_CG007787</name>
</gene>
<dbReference type="AlphaFoldDB" id="A0A1J1I1R9"/>
<reference evidence="1 2" key="1">
    <citation type="submission" date="2015-04" db="EMBL/GenBank/DDBJ databases">
        <authorList>
            <person name="Syromyatnikov M.Y."/>
            <person name="Popov V.N."/>
        </authorList>
    </citation>
    <scope>NUCLEOTIDE SEQUENCE [LARGE SCALE GENOMIC DNA]</scope>
</reference>
<proteinExistence type="predicted"/>
<protein>
    <submittedName>
        <fullName evidence="1">CLUMA_CG007787, isoform A</fullName>
    </submittedName>
</protein>
<dbReference type="Proteomes" id="UP000183832">
    <property type="component" value="Unassembled WGS sequence"/>
</dbReference>
<evidence type="ECO:0000313" key="2">
    <source>
        <dbReference type="Proteomes" id="UP000183832"/>
    </source>
</evidence>
<dbReference type="EMBL" id="CVRI01000038">
    <property type="protein sequence ID" value="CRK94272.1"/>
    <property type="molecule type" value="Genomic_DNA"/>
</dbReference>
<organism evidence="1 2">
    <name type="scientific">Clunio marinus</name>
    <dbReference type="NCBI Taxonomy" id="568069"/>
    <lineage>
        <taxon>Eukaryota</taxon>
        <taxon>Metazoa</taxon>
        <taxon>Ecdysozoa</taxon>
        <taxon>Arthropoda</taxon>
        <taxon>Hexapoda</taxon>
        <taxon>Insecta</taxon>
        <taxon>Pterygota</taxon>
        <taxon>Neoptera</taxon>
        <taxon>Endopterygota</taxon>
        <taxon>Diptera</taxon>
        <taxon>Nematocera</taxon>
        <taxon>Chironomoidea</taxon>
        <taxon>Chironomidae</taxon>
        <taxon>Clunio</taxon>
    </lineage>
</organism>
<sequence length="61" mass="6745">MSEIVKILRAHLVSLETKILVAMIAIQGTYAAICARDNKTGKYETLDSLEDMYSRNANGGR</sequence>
<keyword evidence="2" id="KW-1185">Reference proteome</keyword>
<name>A0A1J1I1R9_9DIPT</name>
<accession>A0A1J1I1R9</accession>
<evidence type="ECO:0000313" key="1">
    <source>
        <dbReference type="EMBL" id="CRK94272.1"/>
    </source>
</evidence>